<dbReference type="RefSeq" id="WP_135482168.1">
    <property type="nucleotide sequence ID" value="NZ_SRMF01000001.1"/>
</dbReference>
<dbReference type="Gene3D" id="3.40.50.720">
    <property type="entry name" value="NAD(P)-binding Rossmann-like Domain"/>
    <property type="match status" value="2"/>
</dbReference>
<comment type="caution">
    <text evidence="4">The sequence shown here is derived from an EMBL/GenBank/DDBJ whole genome shotgun (WGS) entry which is preliminary data.</text>
</comment>
<dbReference type="PANTHER" id="PTHR43333">
    <property type="entry name" value="2-HACID_DH_C DOMAIN-CONTAINING PROTEIN"/>
    <property type="match status" value="1"/>
</dbReference>
<evidence type="ECO:0000259" key="3">
    <source>
        <dbReference type="Pfam" id="PF02826"/>
    </source>
</evidence>
<accession>A0A4Z0WJH7</accession>
<feature type="domain" description="D-isomer specific 2-hydroxyacid dehydrogenase NAD-binding" evidence="3">
    <location>
        <begin position="108"/>
        <end position="280"/>
    </location>
</feature>
<dbReference type="InterPro" id="IPR006140">
    <property type="entry name" value="D-isomer_DH_NAD-bd"/>
</dbReference>
<dbReference type="GO" id="GO:0051287">
    <property type="term" value="F:NAD binding"/>
    <property type="evidence" value="ECO:0007669"/>
    <property type="project" value="InterPro"/>
</dbReference>
<dbReference type="GO" id="GO:0016491">
    <property type="term" value="F:oxidoreductase activity"/>
    <property type="evidence" value="ECO:0007669"/>
    <property type="project" value="UniProtKB-KW"/>
</dbReference>
<dbReference type="AlphaFoldDB" id="A0A4Z0WJH7"/>
<dbReference type="EMBL" id="SRMF01000001">
    <property type="protein sequence ID" value="TGG96026.1"/>
    <property type="molecule type" value="Genomic_DNA"/>
</dbReference>
<evidence type="ECO:0000313" key="4">
    <source>
        <dbReference type="EMBL" id="TGG96026.1"/>
    </source>
</evidence>
<dbReference type="CDD" id="cd05300">
    <property type="entry name" value="2-Hacid_dh_1"/>
    <property type="match status" value="1"/>
</dbReference>
<protein>
    <submittedName>
        <fullName evidence="4">D-2-hydroxyacid dehydrogenase</fullName>
    </submittedName>
</protein>
<evidence type="ECO:0000256" key="1">
    <source>
        <dbReference type="ARBA" id="ARBA00023002"/>
    </source>
</evidence>
<keyword evidence="5" id="KW-1185">Reference proteome</keyword>
<dbReference type="OrthoDB" id="9805416at2"/>
<evidence type="ECO:0000256" key="2">
    <source>
        <dbReference type="ARBA" id="ARBA00023027"/>
    </source>
</evidence>
<sequence length="315" mass="35608">MSRKLIAVTSHRREQWRALLEAQSDWPTELVFDDDPDFEARAGTAEILFGDTPEGAHWLPRLPSIRWFHTSYSGVDALLPHRDRFHSDLLVTNTRDIAGPHIAEYILGHVLNITRMITEFHEYQKAQDWQWQDYDSISESACLILGTGAIGQVVAERLTPWFARVDGLSRSGEPKAPFARVSAWPAPPAALGDYRVVVNTLPRTPDTEDSVNADFLHRLAPNAIFINTGRGETLVDDDLLAALNAEPGRRAVLDVFRDEPLPQAHPFWHHPQITVTPHVAALSRPDWVLPIFRDNLDRYLAGEPLRNRVDLARGY</sequence>
<dbReference type="Proteomes" id="UP000297475">
    <property type="component" value="Unassembled WGS sequence"/>
</dbReference>
<dbReference type="SUPFAM" id="SSF52283">
    <property type="entry name" value="Formate/glycerate dehydrogenase catalytic domain-like"/>
    <property type="match status" value="1"/>
</dbReference>
<dbReference type="Pfam" id="PF02826">
    <property type="entry name" value="2-Hacid_dh_C"/>
    <property type="match status" value="1"/>
</dbReference>
<dbReference type="PANTHER" id="PTHR43333:SF1">
    <property type="entry name" value="D-ISOMER SPECIFIC 2-HYDROXYACID DEHYDROGENASE NAD-BINDING DOMAIN-CONTAINING PROTEIN"/>
    <property type="match status" value="1"/>
</dbReference>
<dbReference type="SUPFAM" id="SSF51735">
    <property type="entry name" value="NAD(P)-binding Rossmann-fold domains"/>
    <property type="match status" value="1"/>
</dbReference>
<proteinExistence type="predicted"/>
<keyword evidence="2" id="KW-0520">NAD</keyword>
<dbReference type="InterPro" id="IPR036291">
    <property type="entry name" value="NAD(P)-bd_dom_sf"/>
</dbReference>
<gene>
    <name evidence="4" type="ORF">E4656_06430</name>
</gene>
<reference evidence="4 5" key="1">
    <citation type="submission" date="2019-04" db="EMBL/GenBank/DDBJ databases">
        <title>Natronospirillum operosus gen. nov., sp. nov., a haloalkaliphilic satellite isolated from decaying biomass of laboratory culture of cyanobacterium Geitlerinema sp. and proposal of Natronospirillaceae fam. nov. and Saccharospirillaceae fam. nov.</title>
        <authorList>
            <person name="Kevbrin V."/>
            <person name="Boltyanskaya Y."/>
            <person name="Koziaeva V."/>
            <person name="Grouzdev D.S."/>
            <person name="Park M."/>
            <person name="Cho J."/>
        </authorList>
    </citation>
    <scope>NUCLEOTIDE SEQUENCE [LARGE SCALE GENOMIC DNA]</scope>
    <source>
        <strain evidence="4 5">G-116</strain>
    </source>
</reference>
<keyword evidence="1" id="KW-0560">Oxidoreductase</keyword>
<organism evidence="4 5">
    <name type="scientific">Natronospirillum operosum</name>
    <dbReference type="NCBI Taxonomy" id="2759953"/>
    <lineage>
        <taxon>Bacteria</taxon>
        <taxon>Pseudomonadati</taxon>
        <taxon>Pseudomonadota</taxon>
        <taxon>Gammaproteobacteria</taxon>
        <taxon>Oceanospirillales</taxon>
        <taxon>Natronospirillaceae</taxon>
        <taxon>Natronospirillum</taxon>
    </lineage>
</organism>
<evidence type="ECO:0000313" key="5">
    <source>
        <dbReference type="Proteomes" id="UP000297475"/>
    </source>
</evidence>
<name>A0A4Z0WJH7_9GAMM</name>